<dbReference type="CDD" id="cd05481">
    <property type="entry name" value="retropepsin_like_LTR_1"/>
    <property type="match status" value="1"/>
</dbReference>
<keyword evidence="2" id="KW-1185">Reference proteome</keyword>
<protein>
    <recommendedName>
        <fullName evidence="3">Polyprotein</fullName>
    </recommendedName>
</protein>
<name>A0ABQ9HIC4_9NEOP</name>
<evidence type="ECO:0008006" key="3">
    <source>
        <dbReference type="Google" id="ProtNLM"/>
    </source>
</evidence>
<sequence>MRDDHIKDRIVCGIRHNTLKTTIAERTTVEVTDKRLEMFQEEAAGVHEVVTCSNVRLQNSGLKNRETTRLGMDQWRFHCDWCGTKHERHLVVIVKICVFIPSHKTTVAEWTAKIEVMNFHFLKFKLDTGAQVNLVLVKLFQSLNVSHKHLLRSNIRLVNYLEKIPFLKKCYRKCTYNGRVRVLEFYVFEKDSSRLLGLSTCVMLDLVRKLETVQSKTPRF</sequence>
<reference evidence="1 2" key="1">
    <citation type="submission" date="2023-02" db="EMBL/GenBank/DDBJ databases">
        <title>LHISI_Scaffold_Assembly.</title>
        <authorList>
            <person name="Stuart O.P."/>
            <person name="Cleave R."/>
            <person name="Magrath M.J.L."/>
            <person name="Mikheyev A.S."/>
        </authorList>
    </citation>
    <scope>NUCLEOTIDE SEQUENCE [LARGE SCALE GENOMIC DNA]</scope>
    <source>
        <strain evidence="1">Daus_M_001</strain>
        <tissue evidence="1">Leg muscle</tissue>
    </source>
</reference>
<evidence type="ECO:0000313" key="1">
    <source>
        <dbReference type="EMBL" id="KAJ8884073.1"/>
    </source>
</evidence>
<organism evidence="1 2">
    <name type="scientific">Dryococelus australis</name>
    <dbReference type="NCBI Taxonomy" id="614101"/>
    <lineage>
        <taxon>Eukaryota</taxon>
        <taxon>Metazoa</taxon>
        <taxon>Ecdysozoa</taxon>
        <taxon>Arthropoda</taxon>
        <taxon>Hexapoda</taxon>
        <taxon>Insecta</taxon>
        <taxon>Pterygota</taxon>
        <taxon>Neoptera</taxon>
        <taxon>Polyneoptera</taxon>
        <taxon>Phasmatodea</taxon>
        <taxon>Verophasmatodea</taxon>
        <taxon>Anareolatae</taxon>
        <taxon>Phasmatidae</taxon>
        <taxon>Eurycanthinae</taxon>
        <taxon>Dryococelus</taxon>
    </lineage>
</organism>
<proteinExistence type="predicted"/>
<gene>
    <name evidence="1" type="ORF">PR048_015930</name>
</gene>
<dbReference type="EMBL" id="JARBHB010000005">
    <property type="protein sequence ID" value="KAJ8884073.1"/>
    <property type="molecule type" value="Genomic_DNA"/>
</dbReference>
<accession>A0ABQ9HIC4</accession>
<dbReference type="Proteomes" id="UP001159363">
    <property type="component" value="Chromosome 4"/>
</dbReference>
<comment type="caution">
    <text evidence="1">The sequence shown here is derived from an EMBL/GenBank/DDBJ whole genome shotgun (WGS) entry which is preliminary data.</text>
</comment>
<evidence type="ECO:0000313" key="2">
    <source>
        <dbReference type="Proteomes" id="UP001159363"/>
    </source>
</evidence>